<name>A0A9Q3BA08_9BASI</name>
<evidence type="ECO:0000313" key="2">
    <source>
        <dbReference type="Proteomes" id="UP000765509"/>
    </source>
</evidence>
<evidence type="ECO:0000313" key="1">
    <source>
        <dbReference type="EMBL" id="MBW0461375.1"/>
    </source>
</evidence>
<organism evidence="1 2">
    <name type="scientific">Austropuccinia psidii MF-1</name>
    <dbReference type="NCBI Taxonomy" id="1389203"/>
    <lineage>
        <taxon>Eukaryota</taxon>
        <taxon>Fungi</taxon>
        <taxon>Dikarya</taxon>
        <taxon>Basidiomycota</taxon>
        <taxon>Pucciniomycotina</taxon>
        <taxon>Pucciniomycetes</taxon>
        <taxon>Pucciniales</taxon>
        <taxon>Sphaerophragmiaceae</taxon>
        <taxon>Austropuccinia</taxon>
    </lineage>
</organism>
<reference evidence="1" key="1">
    <citation type="submission" date="2021-03" db="EMBL/GenBank/DDBJ databases">
        <title>Draft genome sequence of rust myrtle Austropuccinia psidii MF-1, a brazilian biotype.</title>
        <authorList>
            <person name="Quecine M.C."/>
            <person name="Pachon D.M.R."/>
            <person name="Bonatelli M.L."/>
            <person name="Correr F.H."/>
            <person name="Franceschini L.M."/>
            <person name="Leite T.F."/>
            <person name="Margarido G.R.A."/>
            <person name="Almeida C.A."/>
            <person name="Ferrarezi J.A."/>
            <person name="Labate C.A."/>
        </authorList>
    </citation>
    <scope>NUCLEOTIDE SEQUENCE</scope>
    <source>
        <strain evidence="1">MF-1</strain>
    </source>
</reference>
<keyword evidence="2" id="KW-1185">Reference proteome</keyword>
<gene>
    <name evidence="1" type="ORF">O181_001090</name>
</gene>
<dbReference type="EMBL" id="AVOT02000149">
    <property type="protein sequence ID" value="MBW0461375.1"/>
    <property type="molecule type" value="Genomic_DNA"/>
</dbReference>
<dbReference type="Proteomes" id="UP000765509">
    <property type="component" value="Unassembled WGS sequence"/>
</dbReference>
<proteinExistence type="predicted"/>
<protein>
    <submittedName>
        <fullName evidence="1">Uncharacterized protein</fullName>
    </submittedName>
</protein>
<comment type="caution">
    <text evidence="1">The sequence shown here is derived from an EMBL/GenBank/DDBJ whole genome shotgun (WGS) entry which is preliminary data.</text>
</comment>
<accession>A0A9Q3BA08</accession>
<sequence length="111" mass="13333">MSSVHLRNLGIPRNQPEDIEDLEEDTLDTVVDGKTLRESIPTLPFSFQFNINLKPEDWKDMYQALQLYQLLKDLFQWSMDNKRFNLTSHWEELGKVSRRYVSKRYPSKILW</sequence>
<dbReference type="AlphaFoldDB" id="A0A9Q3BA08"/>